<evidence type="ECO:0000256" key="1">
    <source>
        <dbReference type="ARBA" id="ARBA00008668"/>
    </source>
</evidence>
<reference evidence="3" key="2">
    <citation type="journal article" date="2019" name="Curr. Biol.">
        <title>Chromatin organization in early land plants reveals an ancestral association between H3K27me3, transposons, and constitutive heterochromatin.</title>
        <authorList>
            <person name="Montgomery S.A."/>
            <person name="Tanizawa Y."/>
            <person name="Galik B."/>
            <person name="Wang N."/>
            <person name="Ito T."/>
            <person name="Mochizuki T."/>
            <person name="Akimcheva S."/>
            <person name="Bowman J."/>
            <person name="Cognat V."/>
            <person name="Drouard L."/>
            <person name="Ekker H."/>
            <person name="Houng S."/>
            <person name="Kohchi T."/>
            <person name="Lin S."/>
            <person name="Liu L.D."/>
            <person name="Nakamura Y."/>
            <person name="Valeeva L.R."/>
            <person name="Shakirov E.V."/>
            <person name="Shippen D.E."/>
            <person name="Wei W."/>
            <person name="Yagura M."/>
            <person name="Yamaoka S."/>
            <person name="Yamato K.T."/>
            <person name="Liu C."/>
            <person name="Berger F."/>
        </authorList>
    </citation>
    <scope>NUCLEOTIDE SEQUENCE [LARGE SCALE GENOMIC DNA]</scope>
    <source>
        <strain evidence="3">Tak-1</strain>
    </source>
</reference>
<dbReference type="PANTHER" id="PTHR22835:SF648">
    <property type="entry name" value="GDSL-LIKE LIPASE"/>
    <property type="match status" value="1"/>
</dbReference>
<gene>
    <name evidence="4" type="ORF">AXG93_1052s1310</name>
    <name evidence="3" type="ORF">Mp_1g03730</name>
</gene>
<protein>
    <recommendedName>
        <fullName evidence="7">GDSL esterase/lipase</fullName>
    </recommendedName>
</protein>
<keyword evidence="5" id="KW-1185">Reference proteome</keyword>
<evidence type="ECO:0000313" key="3">
    <source>
        <dbReference type="EMBL" id="BBM97191.1"/>
    </source>
</evidence>
<keyword evidence="2" id="KW-0732">Signal</keyword>
<dbReference type="Gene3D" id="3.40.50.1110">
    <property type="entry name" value="SGNH hydrolase"/>
    <property type="match status" value="1"/>
</dbReference>
<evidence type="ECO:0008006" key="7">
    <source>
        <dbReference type="Google" id="ProtNLM"/>
    </source>
</evidence>
<dbReference type="InterPro" id="IPR036514">
    <property type="entry name" value="SGNH_hydro_sf"/>
</dbReference>
<organism evidence="4 5">
    <name type="scientific">Marchantia polymorpha subsp. ruderalis</name>
    <dbReference type="NCBI Taxonomy" id="1480154"/>
    <lineage>
        <taxon>Eukaryota</taxon>
        <taxon>Viridiplantae</taxon>
        <taxon>Streptophyta</taxon>
        <taxon>Embryophyta</taxon>
        <taxon>Marchantiophyta</taxon>
        <taxon>Marchantiopsida</taxon>
        <taxon>Marchantiidae</taxon>
        <taxon>Marchantiales</taxon>
        <taxon>Marchantiaceae</taxon>
        <taxon>Marchantia</taxon>
    </lineage>
</organism>
<dbReference type="PANTHER" id="PTHR22835">
    <property type="entry name" value="ZINC FINGER FYVE DOMAIN CONTAINING PROTEIN"/>
    <property type="match status" value="1"/>
</dbReference>
<feature type="chain" id="PRO_5042333740" description="GDSL esterase/lipase" evidence="2">
    <location>
        <begin position="28"/>
        <end position="416"/>
    </location>
</feature>
<dbReference type="Proteomes" id="UP001162541">
    <property type="component" value="Chromosome 1"/>
</dbReference>
<dbReference type="Proteomes" id="UP000077202">
    <property type="component" value="Unassembled WGS sequence"/>
</dbReference>
<feature type="signal peptide" evidence="2">
    <location>
        <begin position="1"/>
        <end position="27"/>
    </location>
</feature>
<comment type="similarity">
    <text evidence="1">Belongs to the 'GDSL' lipolytic enzyme family.</text>
</comment>
<sequence length="416" mass="45846">MGAFRRTWLIAFLFIRLSTELVPVVSAHTRKLDNSSSLFSVYPTPCFPGTFIFGDSLVDNGNAMAVYPDRFARLEQDPFGVSWPGHGADRFCDGKLIGDYLSWGTGGFPMSAYLRSVQTLLFLGVNLAASGSTVLPGLTLNPIFQDDEVFPHTPFTLDQQLQWYKHFMFRDSELSKGRSMQNVIPVGSFNSSLHLIIAGYTDYILQFLSGWPEALVLASVTGIVNGISDTAEMLHTTHKVKDIVVVNLPPLGCTPAFLTIFPGDPDDYDDYGCLTSFNAAIELHNEELFRAVLTLRAKYPDLSLSYGNFYRTFQDILKHPSKFGFHSTPKLLKACCGAGGKYNFEPNVTCGASVFANGKLHNGTACKEPTKHLFWDGFHPSGAVNRIAAISFLNGTALYPSDGLRPPNCKPDFSQF</sequence>
<evidence type="ECO:0000313" key="4">
    <source>
        <dbReference type="EMBL" id="OAE24308.1"/>
    </source>
</evidence>
<dbReference type="InterPro" id="IPR001087">
    <property type="entry name" value="GDSL"/>
</dbReference>
<dbReference type="Pfam" id="PF00657">
    <property type="entry name" value="Lipase_GDSL"/>
    <property type="match status" value="1"/>
</dbReference>
<evidence type="ECO:0000256" key="2">
    <source>
        <dbReference type="SAM" id="SignalP"/>
    </source>
</evidence>
<name>A0A176VU37_MARPO</name>
<proteinExistence type="inferred from homology"/>
<dbReference type="EMBL" id="AP019866">
    <property type="protein sequence ID" value="BBM97191.1"/>
    <property type="molecule type" value="Genomic_DNA"/>
</dbReference>
<evidence type="ECO:0000313" key="6">
    <source>
        <dbReference type="Proteomes" id="UP001162541"/>
    </source>
</evidence>
<dbReference type="AlphaFoldDB" id="A0A176VU37"/>
<evidence type="ECO:0000313" key="5">
    <source>
        <dbReference type="Proteomes" id="UP000077202"/>
    </source>
</evidence>
<dbReference type="GO" id="GO:0016788">
    <property type="term" value="F:hydrolase activity, acting on ester bonds"/>
    <property type="evidence" value="ECO:0007669"/>
    <property type="project" value="InterPro"/>
</dbReference>
<reference evidence="4 5" key="1">
    <citation type="submission" date="2016-03" db="EMBL/GenBank/DDBJ databases">
        <title>Mechanisms controlling the formation of the plant cell surface in tip-growing cells are functionally conserved among land plants.</title>
        <authorList>
            <person name="Honkanen S."/>
            <person name="Jones V.A."/>
            <person name="Morieri G."/>
            <person name="Champion C."/>
            <person name="Hetherington A.J."/>
            <person name="Kelly S."/>
            <person name="Saint-Marcoux D."/>
            <person name="Proust H."/>
            <person name="Prescott H."/>
            <person name="Dolan L."/>
        </authorList>
    </citation>
    <scope>NUCLEOTIDE SEQUENCE [LARGE SCALE GENOMIC DNA]</scope>
    <source>
        <strain evidence="5">cv. Tak-1 and cv. Tak-2</strain>
        <tissue evidence="4">Whole gametophyte</tissue>
    </source>
</reference>
<dbReference type="EMBL" id="LVLJ01002657">
    <property type="protein sequence ID" value="OAE24308.1"/>
    <property type="molecule type" value="Genomic_DNA"/>
</dbReference>
<reference evidence="6" key="3">
    <citation type="journal article" date="2020" name="Curr. Biol.">
        <title>Chromatin organization in early land plants reveals an ancestral association between H3K27me3, transposons, and constitutive heterochromatin.</title>
        <authorList>
            <person name="Montgomery S.A."/>
            <person name="Tanizawa Y."/>
            <person name="Galik B."/>
            <person name="Wang N."/>
            <person name="Ito T."/>
            <person name="Mochizuki T."/>
            <person name="Akimcheva S."/>
            <person name="Bowman J.L."/>
            <person name="Cognat V."/>
            <person name="Marechal-Drouard L."/>
            <person name="Ekker H."/>
            <person name="Hong S.F."/>
            <person name="Kohchi T."/>
            <person name="Lin S.S."/>
            <person name="Liu L.D."/>
            <person name="Nakamura Y."/>
            <person name="Valeeva L.R."/>
            <person name="Shakirov E.V."/>
            <person name="Shippen D.E."/>
            <person name="Wei W.L."/>
            <person name="Yagura M."/>
            <person name="Yamaoka S."/>
            <person name="Yamato K.T."/>
            <person name="Liu C."/>
            <person name="Berger F."/>
        </authorList>
    </citation>
    <scope>NUCLEOTIDE SEQUENCE [LARGE SCALE GENOMIC DNA]</scope>
    <source>
        <strain evidence="6">Tak-1</strain>
    </source>
</reference>
<accession>A0A176VU37</accession>